<name>A0ACB7P0K9_9PEZI</name>
<gene>
    <name evidence="1" type="ORF">F5144DRAFT_603659</name>
</gene>
<proteinExistence type="predicted"/>
<protein>
    <submittedName>
        <fullName evidence="1">Uncharacterized protein</fullName>
    </submittedName>
</protein>
<comment type="caution">
    <text evidence="1">The sequence shown here is derived from an EMBL/GenBank/DDBJ whole genome shotgun (WGS) entry which is preliminary data.</text>
</comment>
<sequence length="346" mass="36100">MYLLLLPLALTLLPPSVHAQQQRCQWATLRSATDSVLEALAAGLSSTTTTPVVFSSPELVYTLNGTPLPFPLPASADPAHTDTTTTTTNNTITTTLFTVPLTLSVTHSIIDQDRCAAFIKAVAYPTTPTPTTTTTTNTTNPNPHPHPHPKNKRTERILLLGAQIHYTYTPNQGAIVRQLNTITATEGDWKMPVGLDGAVLEGLVGGEEWRALGRGEQDGRGVLEGVAGGYLGVLGGEGNGGEGSGDGNGTVVVWGRPCARLEGSVYTAVGEGESCEVGLEVGGGGEEGVGITERQFVVDESVGSVSVLARDGRLGGAPTVFEFRVVKGALRYVHQFAATASAGISI</sequence>
<evidence type="ECO:0000313" key="1">
    <source>
        <dbReference type="EMBL" id="KAH6627384.1"/>
    </source>
</evidence>
<dbReference type="Proteomes" id="UP000724584">
    <property type="component" value="Unassembled WGS sequence"/>
</dbReference>
<organism evidence="1 2">
    <name type="scientific">Chaetomium tenue</name>
    <dbReference type="NCBI Taxonomy" id="1854479"/>
    <lineage>
        <taxon>Eukaryota</taxon>
        <taxon>Fungi</taxon>
        <taxon>Dikarya</taxon>
        <taxon>Ascomycota</taxon>
        <taxon>Pezizomycotina</taxon>
        <taxon>Sordariomycetes</taxon>
        <taxon>Sordariomycetidae</taxon>
        <taxon>Sordariales</taxon>
        <taxon>Chaetomiaceae</taxon>
        <taxon>Chaetomium</taxon>
    </lineage>
</organism>
<keyword evidence="2" id="KW-1185">Reference proteome</keyword>
<reference evidence="1 2" key="1">
    <citation type="journal article" date="2021" name="Nat. Commun.">
        <title>Genetic determinants of endophytism in the Arabidopsis root mycobiome.</title>
        <authorList>
            <person name="Mesny F."/>
            <person name="Miyauchi S."/>
            <person name="Thiergart T."/>
            <person name="Pickel B."/>
            <person name="Atanasova L."/>
            <person name="Karlsson M."/>
            <person name="Huettel B."/>
            <person name="Barry K.W."/>
            <person name="Haridas S."/>
            <person name="Chen C."/>
            <person name="Bauer D."/>
            <person name="Andreopoulos W."/>
            <person name="Pangilinan J."/>
            <person name="LaButti K."/>
            <person name="Riley R."/>
            <person name="Lipzen A."/>
            <person name="Clum A."/>
            <person name="Drula E."/>
            <person name="Henrissat B."/>
            <person name="Kohler A."/>
            <person name="Grigoriev I.V."/>
            <person name="Martin F.M."/>
            <person name="Hacquard S."/>
        </authorList>
    </citation>
    <scope>NUCLEOTIDE SEQUENCE [LARGE SCALE GENOMIC DNA]</scope>
    <source>
        <strain evidence="1 2">MPI-SDFR-AT-0079</strain>
    </source>
</reference>
<evidence type="ECO:0000313" key="2">
    <source>
        <dbReference type="Proteomes" id="UP000724584"/>
    </source>
</evidence>
<accession>A0ACB7P0K9</accession>
<dbReference type="EMBL" id="JAGIZQ010000005">
    <property type="protein sequence ID" value="KAH6627384.1"/>
    <property type="molecule type" value="Genomic_DNA"/>
</dbReference>